<gene>
    <name evidence="2" type="ORF">MPUS1402_LOCUS8487</name>
</gene>
<feature type="compositionally biased region" description="Pro residues" evidence="1">
    <location>
        <begin position="73"/>
        <end position="85"/>
    </location>
</feature>
<protein>
    <submittedName>
        <fullName evidence="2">Uncharacterized protein</fullName>
    </submittedName>
</protein>
<evidence type="ECO:0000256" key="1">
    <source>
        <dbReference type="SAM" id="MobiDB-lite"/>
    </source>
</evidence>
<feature type="compositionally biased region" description="Pro residues" evidence="1">
    <location>
        <begin position="42"/>
        <end position="66"/>
    </location>
</feature>
<accession>A0A7R9TR89</accession>
<evidence type="ECO:0000313" key="2">
    <source>
        <dbReference type="EMBL" id="CAD8242936.1"/>
    </source>
</evidence>
<name>A0A7R9TR89_MICPS</name>
<sequence length="331" mass="32988">MRSAHALTTWTCADCSSTAWLNALAIFTAVCTASLCASLSAPAPPAPTSPGLEPPTAPPKFGPPLKPESLSPCPNPPPKFPPPRTPPRDANTRRDSAASFAPSVSRCTIASPRDVTVSTPPLSIGRRSDRSSLTRMSRCNRRDSADCVAAASVAAASGGVGGGGSVARSSSAAIRGRSIVVASPSSPFIRLAPPEPSSAPSRYSAFAAIAPASGGRSAIAAAGNDPFGGDVASSTAAEIRAIHARWCAVAARRSLDFGGDARSASASNSGSRCWSRGAPGGQFVSNATAASRVLAFATSSYTSRAAASAASATFLAPASCSASASPTSLAA</sequence>
<proteinExistence type="predicted"/>
<feature type="region of interest" description="Disordered" evidence="1">
    <location>
        <begin position="115"/>
        <end position="137"/>
    </location>
</feature>
<feature type="region of interest" description="Disordered" evidence="1">
    <location>
        <begin position="42"/>
        <end position="100"/>
    </location>
</feature>
<dbReference type="AlphaFoldDB" id="A0A7R9TR89"/>
<organism evidence="2">
    <name type="scientific">Micromonas pusilla</name>
    <name type="common">Picoplanktonic green alga</name>
    <name type="synonym">Chromulina pusilla</name>
    <dbReference type="NCBI Taxonomy" id="38833"/>
    <lineage>
        <taxon>Eukaryota</taxon>
        <taxon>Viridiplantae</taxon>
        <taxon>Chlorophyta</taxon>
        <taxon>Mamiellophyceae</taxon>
        <taxon>Mamiellales</taxon>
        <taxon>Mamiellaceae</taxon>
        <taxon>Micromonas</taxon>
    </lineage>
</organism>
<feature type="compositionally biased region" description="Basic and acidic residues" evidence="1">
    <location>
        <begin position="86"/>
        <end position="96"/>
    </location>
</feature>
<dbReference type="EMBL" id="HBDY01011231">
    <property type="protein sequence ID" value="CAD8242936.1"/>
    <property type="molecule type" value="Transcribed_RNA"/>
</dbReference>
<reference evidence="2" key="1">
    <citation type="submission" date="2021-01" db="EMBL/GenBank/DDBJ databases">
        <authorList>
            <person name="Corre E."/>
            <person name="Pelletier E."/>
            <person name="Niang G."/>
            <person name="Scheremetjew M."/>
            <person name="Finn R."/>
            <person name="Kale V."/>
            <person name="Holt S."/>
            <person name="Cochrane G."/>
            <person name="Meng A."/>
            <person name="Brown T."/>
            <person name="Cohen L."/>
        </authorList>
    </citation>
    <scope>NUCLEOTIDE SEQUENCE</scope>
    <source>
        <strain evidence="2">RCC1614</strain>
    </source>
</reference>